<name>A0A2W7MLL0_9BACI</name>
<keyword evidence="2" id="KW-1185">Reference proteome</keyword>
<proteinExistence type="predicted"/>
<accession>A0A2W7MLL0</accession>
<protein>
    <submittedName>
        <fullName evidence="1">Uncharacterized protein</fullName>
    </submittedName>
</protein>
<reference evidence="1 2" key="1">
    <citation type="submission" date="2018-06" db="EMBL/GenBank/DDBJ databases">
        <title>Genomic Encyclopedia of Type Strains, Phase IV (KMG-IV): sequencing the most valuable type-strain genomes for metagenomic binning, comparative biology and taxonomic classification.</title>
        <authorList>
            <person name="Goeker M."/>
        </authorList>
    </citation>
    <scope>NUCLEOTIDE SEQUENCE [LARGE SCALE GENOMIC DNA]</scope>
    <source>
        <strain evidence="1 2">DSM 5</strain>
    </source>
</reference>
<comment type="caution">
    <text evidence="1">The sequence shown here is derived from an EMBL/GenBank/DDBJ whole genome shotgun (WGS) entry which is preliminary data.</text>
</comment>
<dbReference type="AlphaFoldDB" id="A0A2W7MLL0"/>
<dbReference type="Proteomes" id="UP000248646">
    <property type="component" value="Unassembled WGS sequence"/>
</dbReference>
<dbReference type="EMBL" id="QKZI01000001">
    <property type="protein sequence ID" value="PZX07660.1"/>
    <property type="molecule type" value="Genomic_DNA"/>
</dbReference>
<organism evidence="1 2">
    <name type="scientific">Psychrobacillus insolitus</name>
    <dbReference type="NCBI Taxonomy" id="1461"/>
    <lineage>
        <taxon>Bacteria</taxon>
        <taxon>Bacillati</taxon>
        <taxon>Bacillota</taxon>
        <taxon>Bacilli</taxon>
        <taxon>Bacillales</taxon>
        <taxon>Bacillaceae</taxon>
        <taxon>Psychrobacillus</taxon>
    </lineage>
</organism>
<gene>
    <name evidence="1" type="ORF">C7437_101780</name>
</gene>
<evidence type="ECO:0000313" key="2">
    <source>
        <dbReference type="Proteomes" id="UP000248646"/>
    </source>
</evidence>
<sequence>MITLLIGSTILLYSGVTFYVLRSTLPHAK</sequence>
<evidence type="ECO:0000313" key="1">
    <source>
        <dbReference type="EMBL" id="PZX07660.1"/>
    </source>
</evidence>